<feature type="region of interest" description="Disordered" evidence="1">
    <location>
        <begin position="1"/>
        <end position="34"/>
    </location>
</feature>
<keyword evidence="3" id="KW-1185">Reference proteome</keyword>
<accession>A0A917I5Y4</accession>
<dbReference type="RefSeq" id="WP_188516963.1">
    <property type="nucleotide sequence ID" value="NZ_BMES01000001.1"/>
</dbReference>
<reference evidence="2" key="2">
    <citation type="submission" date="2020-09" db="EMBL/GenBank/DDBJ databases">
        <authorList>
            <person name="Sun Q."/>
            <person name="Zhou Y."/>
        </authorList>
    </citation>
    <scope>NUCLEOTIDE SEQUENCE</scope>
    <source>
        <strain evidence="2">CGMCC 1.12214</strain>
    </source>
</reference>
<gene>
    <name evidence="2" type="ORF">GCM10007036_14250</name>
</gene>
<organism evidence="2 3">
    <name type="scientific">Alsobacter metallidurans</name>
    <dbReference type="NCBI Taxonomy" id="340221"/>
    <lineage>
        <taxon>Bacteria</taxon>
        <taxon>Pseudomonadati</taxon>
        <taxon>Pseudomonadota</taxon>
        <taxon>Alphaproteobacteria</taxon>
        <taxon>Hyphomicrobiales</taxon>
        <taxon>Alsobacteraceae</taxon>
        <taxon>Alsobacter</taxon>
    </lineage>
</organism>
<name>A0A917I5Y4_9HYPH</name>
<evidence type="ECO:0000313" key="3">
    <source>
        <dbReference type="Proteomes" id="UP000603912"/>
    </source>
</evidence>
<comment type="caution">
    <text evidence="2">The sequence shown here is derived from an EMBL/GenBank/DDBJ whole genome shotgun (WGS) entry which is preliminary data.</text>
</comment>
<evidence type="ECO:0000256" key="1">
    <source>
        <dbReference type="SAM" id="MobiDB-lite"/>
    </source>
</evidence>
<evidence type="ECO:0000313" key="2">
    <source>
        <dbReference type="EMBL" id="GGH14740.1"/>
    </source>
</evidence>
<proteinExistence type="predicted"/>
<dbReference type="AlphaFoldDB" id="A0A917I5Y4"/>
<reference evidence="2" key="1">
    <citation type="journal article" date="2014" name="Int. J. Syst. Evol. Microbiol.">
        <title>Complete genome sequence of Corynebacterium casei LMG S-19264T (=DSM 44701T), isolated from a smear-ripened cheese.</title>
        <authorList>
            <consortium name="US DOE Joint Genome Institute (JGI-PGF)"/>
            <person name="Walter F."/>
            <person name="Albersmeier A."/>
            <person name="Kalinowski J."/>
            <person name="Ruckert C."/>
        </authorList>
    </citation>
    <scope>NUCLEOTIDE SEQUENCE</scope>
    <source>
        <strain evidence="2">CGMCC 1.12214</strain>
    </source>
</reference>
<protein>
    <submittedName>
        <fullName evidence="2">Uncharacterized protein</fullName>
    </submittedName>
</protein>
<sequence>MAEDNTPAAAAASAGSPTNADVLAAASNEPAAGDGAEPILAVADVEPGIHMLAEAERLAAELADAGDSANANAVATVLAALTDVRRQILAQRDLATGDAREFLAFVARIF</sequence>
<dbReference type="Proteomes" id="UP000603912">
    <property type="component" value="Unassembled WGS sequence"/>
</dbReference>
<feature type="compositionally biased region" description="Low complexity" evidence="1">
    <location>
        <begin position="1"/>
        <end position="21"/>
    </location>
</feature>
<dbReference type="EMBL" id="BMES01000001">
    <property type="protein sequence ID" value="GGH14740.1"/>
    <property type="molecule type" value="Genomic_DNA"/>
</dbReference>